<evidence type="ECO:0000313" key="1">
    <source>
        <dbReference type="EMBL" id="MBB3205692.1"/>
    </source>
</evidence>
<proteinExistence type="predicted"/>
<sequence>MTRYYLLRIALITVGFLAVGCDKEENRTVETQGELWDERAAFYANEDNFSDAEYVDEETEE</sequence>
<dbReference type="EMBL" id="JACHXU010000004">
    <property type="protein sequence ID" value="MBB3205692.1"/>
    <property type="molecule type" value="Genomic_DNA"/>
</dbReference>
<dbReference type="RefSeq" id="WP_184303544.1">
    <property type="nucleotide sequence ID" value="NZ_JACHXU010000004.1"/>
</dbReference>
<reference evidence="1 2" key="1">
    <citation type="submission" date="2020-08" db="EMBL/GenBank/DDBJ databases">
        <title>Genomic Encyclopedia of Type Strains, Phase III (KMG-III): the genomes of soil and plant-associated and newly described type strains.</title>
        <authorList>
            <person name="Whitman W."/>
        </authorList>
    </citation>
    <scope>NUCLEOTIDE SEQUENCE [LARGE SCALE GENOMIC DNA]</scope>
    <source>
        <strain evidence="1 2">CECT 8075</strain>
    </source>
</reference>
<keyword evidence="2" id="KW-1185">Reference proteome</keyword>
<dbReference type="PROSITE" id="PS51257">
    <property type="entry name" value="PROKAR_LIPOPROTEIN"/>
    <property type="match status" value="1"/>
</dbReference>
<accession>A0A7W5DWY2</accession>
<protein>
    <submittedName>
        <fullName evidence="1">Uncharacterized protein</fullName>
    </submittedName>
</protein>
<organism evidence="1 2">
    <name type="scientific">Aporhodopirellula rubra</name>
    <dbReference type="NCBI Taxonomy" id="980271"/>
    <lineage>
        <taxon>Bacteria</taxon>
        <taxon>Pseudomonadati</taxon>
        <taxon>Planctomycetota</taxon>
        <taxon>Planctomycetia</taxon>
        <taxon>Pirellulales</taxon>
        <taxon>Pirellulaceae</taxon>
        <taxon>Aporhodopirellula</taxon>
    </lineage>
</organism>
<dbReference type="Proteomes" id="UP000536179">
    <property type="component" value="Unassembled WGS sequence"/>
</dbReference>
<gene>
    <name evidence="1" type="ORF">FHS27_001496</name>
</gene>
<name>A0A7W5DWY2_9BACT</name>
<dbReference type="AlphaFoldDB" id="A0A7W5DWY2"/>
<evidence type="ECO:0000313" key="2">
    <source>
        <dbReference type="Proteomes" id="UP000536179"/>
    </source>
</evidence>
<comment type="caution">
    <text evidence="1">The sequence shown here is derived from an EMBL/GenBank/DDBJ whole genome shotgun (WGS) entry which is preliminary data.</text>
</comment>